<dbReference type="GO" id="GO:0016757">
    <property type="term" value="F:glycosyltransferase activity"/>
    <property type="evidence" value="ECO:0007669"/>
    <property type="project" value="UniProtKB-KW"/>
</dbReference>
<sequence>MTIRFSVVVLTYARDAILADTLARLAECLGAREDYEVILVDNNPMRDDREALLARFAHRQYLFSGGNKGVHARNDGFDAARGAYIVLLDDDVLVETPAMLDLFAARFAEDDRLGAITVRKHVRGETRRRVDLIPHTRKDVDLASTFLTFRFVGGCVAFRTACLREVGGFLPDFFYGLEEIELSYRIIDAGWRIRYDPSVACEELEHPAGRDARKRVQTQRLANKYIISYLRMPFPEVLVNAALFTPYLLLRQRGQASVAGAVRQFLAWRRRPDRPPRKAISRDTAAYIRACGGSVWR</sequence>
<keyword evidence="2" id="KW-0328">Glycosyltransferase</keyword>
<evidence type="ECO:0000256" key="3">
    <source>
        <dbReference type="ARBA" id="ARBA00022679"/>
    </source>
</evidence>
<dbReference type="InterPro" id="IPR001173">
    <property type="entry name" value="Glyco_trans_2-like"/>
</dbReference>
<dbReference type="InterPro" id="IPR029044">
    <property type="entry name" value="Nucleotide-diphossugar_trans"/>
</dbReference>
<proteinExistence type="inferred from homology"/>
<comment type="caution">
    <text evidence="5">The sequence shown here is derived from an EMBL/GenBank/DDBJ whole genome shotgun (WGS) entry which is preliminary data.</text>
</comment>
<protein>
    <recommendedName>
        <fullName evidence="4">Glycosyltransferase 2-like domain-containing protein</fullName>
    </recommendedName>
</protein>
<dbReference type="PANTHER" id="PTHR43179:SF12">
    <property type="entry name" value="GALACTOFURANOSYLTRANSFERASE GLFT2"/>
    <property type="match status" value="1"/>
</dbReference>
<dbReference type="AlphaFoldDB" id="A0A2W5PFY3"/>
<evidence type="ECO:0000256" key="2">
    <source>
        <dbReference type="ARBA" id="ARBA00022676"/>
    </source>
</evidence>
<organism evidence="5 6">
    <name type="scientific">Sphingomonas taxi</name>
    <dbReference type="NCBI Taxonomy" id="1549858"/>
    <lineage>
        <taxon>Bacteria</taxon>
        <taxon>Pseudomonadati</taxon>
        <taxon>Pseudomonadota</taxon>
        <taxon>Alphaproteobacteria</taxon>
        <taxon>Sphingomonadales</taxon>
        <taxon>Sphingomonadaceae</taxon>
        <taxon>Sphingomonas</taxon>
    </lineage>
</organism>
<evidence type="ECO:0000259" key="4">
    <source>
        <dbReference type="Pfam" id="PF00535"/>
    </source>
</evidence>
<dbReference type="Proteomes" id="UP000249229">
    <property type="component" value="Unassembled WGS sequence"/>
</dbReference>
<evidence type="ECO:0000256" key="1">
    <source>
        <dbReference type="ARBA" id="ARBA00006739"/>
    </source>
</evidence>
<dbReference type="EMBL" id="QFQI01000002">
    <property type="protein sequence ID" value="PZQ61725.1"/>
    <property type="molecule type" value="Genomic_DNA"/>
</dbReference>
<dbReference type="Pfam" id="PF00535">
    <property type="entry name" value="Glycos_transf_2"/>
    <property type="match status" value="1"/>
</dbReference>
<gene>
    <name evidence="5" type="ORF">DI544_03590</name>
</gene>
<keyword evidence="3" id="KW-0808">Transferase</keyword>
<dbReference type="Gene3D" id="3.90.550.10">
    <property type="entry name" value="Spore Coat Polysaccharide Biosynthesis Protein SpsA, Chain A"/>
    <property type="match status" value="1"/>
</dbReference>
<dbReference type="SUPFAM" id="SSF53448">
    <property type="entry name" value="Nucleotide-diphospho-sugar transferases"/>
    <property type="match status" value="1"/>
</dbReference>
<evidence type="ECO:0000313" key="5">
    <source>
        <dbReference type="EMBL" id="PZQ61725.1"/>
    </source>
</evidence>
<reference evidence="5 6" key="1">
    <citation type="submission" date="2017-08" db="EMBL/GenBank/DDBJ databases">
        <title>Infants hospitalized years apart are colonized by the same room-sourced microbial strains.</title>
        <authorList>
            <person name="Brooks B."/>
            <person name="Olm M.R."/>
            <person name="Firek B.A."/>
            <person name="Baker R."/>
            <person name="Thomas B.C."/>
            <person name="Morowitz M.J."/>
            <person name="Banfield J.F."/>
        </authorList>
    </citation>
    <scope>NUCLEOTIDE SEQUENCE [LARGE SCALE GENOMIC DNA]</scope>
    <source>
        <strain evidence="5">S2_005_001_R1_22</strain>
    </source>
</reference>
<accession>A0A2W5PFY3</accession>
<feature type="domain" description="Glycosyltransferase 2-like" evidence="4">
    <location>
        <begin position="6"/>
        <end position="165"/>
    </location>
</feature>
<evidence type="ECO:0000313" key="6">
    <source>
        <dbReference type="Proteomes" id="UP000249229"/>
    </source>
</evidence>
<comment type="similarity">
    <text evidence="1">Belongs to the glycosyltransferase 2 family.</text>
</comment>
<name>A0A2W5PFY3_9SPHN</name>
<dbReference type="PANTHER" id="PTHR43179">
    <property type="entry name" value="RHAMNOSYLTRANSFERASE WBBL"/>
    <property type="match status" value="1"/>
</dbReference>